<keyword evidence="4" id="KW-0597">Phosphoprotein</keyword>
<proteinExistence type="predicted"/>
<accession>A0A0E2H5E4</accession>
<evidence type="ECO:0000256" key="8">
    <source>
        <dbReference type="SAM" id="Phobius"/>
    </source>
</evidence>
<dbReference type="FunFam" id="1.10.287.130:FF:000001">
    <property type="entry name" value="Two-component sensor histidine kinase"/>
    <property type="match status" value="1"/>
</dbReference>
<evidence type="ECO:0000256" key="2">
    <source>
        <dbReference type="ARBA" id="ARBA00004370"/>
    </source>
</evidence>
<dbReference type="Pfam" id="PF02518">
    <property type="entry name" value="HATPase_c"/>
    <property type="match status" value="1"/>
</dbReference>
<dbReference type="InterPro" id="IPR003661">
    <property type="entry name" value="HisK_dim/P_dom"/>
</dbReference>
<gene>
    <name evidence="10" type="ORF">HMPREF1090_04377</name>
</gene>
<dbReference type="Gene3D" id="3.30.565.10">
    <property type="entry name" value="Histidine kinase-like ATPase, C-terminal domain"/>
    <property type="match status" value="1"/>
</dbReference>
<dbReference type="PROSITE" id="PS50109">
    <property type="entry name" value="HIS_KIN"/>
    <property type="match status" value="1"/>
</dbReference>
<name>A0A0E2H5E4_9FIRM</name>
<dbReference type="PANTHER" id="PTHR45453">
    <property type="entry name" value="PHOSPHATE REGULON SENSOR PROTEIN PHOR"/>
    <property type="match status" value="1"/>
</dbReference>
<evidence type="ECO:0000256" key="5">
    <source>
        <dbReference type="ARBA" id="ARBA00022679"/>
    </source>
</evidence>
<dbReference type="SMART" id="SM00387">
    <property type="entry name" value="HATPase_c"/>
    <property type="match status" value="1"/>
</dbReference>
<dbReference type="InterPro" id="IPR005467">
    <property type="entry name" value="His_kinase_dom"/>
</dbReference>
<dbReference type="AlphaFoldDB" id="A0A0E2H5E4"/>
<comment type="catalytic activity">
    <reaction evidence="1">
        <text>ATP + protein L-histidine = ADP + protein N-phospho-L-histidine.</text>
        <dbReference type="EC" id="2.7.13.3"/>
    </reaction>
</comment>
<evidence type="ECO:0000256" key="3">
    <source>
        <dbReference type="ARBA" id="ARBA00012438"/>
    </source>
</evidence>
<feature type="transmembrane region" description="Helical" evidence="8">
    <location>
        <begin position="12"/>
        <end position="34"/>
    </location>
</feature>
<comment type="subcellular location">
    <subcellularLocation>
        <location evidence="2">Membrane</location>
    </subcellularLocation>
</comment>
<dbReference type="EMBL" id="AGYR01000050">
    <property type="protein sequence ID" value="ENZ09551.1"/>
    <property type="molecule type" value="Genomic_DNA"/>
</dbReference>
<dbReference type="InterPro" id="IPR050351">
    <property type="entry name" value="BphY/WalK/GraS-like"/>
</dbReference>
<dbReference type="GO" id="GO:0016036">
    <property type="term" value="P:cellular response to phosphate starvation"/>
    <property type="evidence" value="ECO:0007669"/>
    <property type="project" value="TreeGrafter"/>
</dbReference>
<dbReference type="Gene3D" id="1.10.287.130">
    <property type="match status" value="1"/>
</dbReference>
<sequence length="406" mass="45925">MREIGRLRLKFIIYNMLVVTAVIGITFCAVTSVVKHRVNDQGSLALSRVVAGEEQSLIFAAMSPARIPFFTVLVGEDGAVTLGEGYDAYWEPEYLKQMAVLGMTGEEDMGILDAYHLRYLRISQPAGHMIAFADTTYEDSLRNGVMKYGAMACVAIWLGFFALSYFFSRWAVKPVEESVRMQKQFVADASHELKTPLTVITANAELLQERYAGISAEADKWMEHVNQECREMRSLVESLLLLARNDSCVPGKGEFTRFSLSDLVMEKILIFEPVFYQEEKALEYKIEDDVMMMGNPSRMGQLIKALMDNAVKYSVPRGRAEVRLEPAGRNRARLWVCSQGEPIPEDKRTLIFRRFYRDDSARSSTNGYGLGLAIAAETARSHRARIGVEYRDGMNCFYVTVKRKRA</sequence>
<dbReference type="RefSeq" id="WP_002586974.1">
    <property type="nucleotide sequence ID" value="NZ_KB850984.1"/>
</dbReference>
<feature type="domain" description="Histidine kinase" evidence="9">
    <location>
        <begin position="188"/>
        <end position="405"/>
    </location>
</feature>
<dbReference type="InterPro" id="IPR036097">
    <property type="entry name" value="HisK_dim/P_sf"/>
</dbReference>
<evidence type="ECO:0000256" key="4">
    <source>
        <dbReference type="ARBA" id="ARBA00022553"/>
    </source>
</evidence>
<evidence type="ECO:0000256" key="1">
    <source>
        <dbReference type="ARBA" id="ARBA00000085"/>
    </source>
</evidence>
<evidence type="ECO:0000313" key="11">
    <source>
        <dbReference type="Proteomes" id="UP000013085"/>
    </source>
</evidence>
<organism evidence="10 11">
    <name type="scientific">[Clostridium] clostridioforme 90A8</name>
    <dbReference type="NCBI Taxonomy" id="999408"/>
    <lineage>
        <taxon>Bacteria</taxon>
        <taxon>Bacillati</taxon>
        <taxon>Bacillota</taxon>
        <taxon>Clostridia</taxon>
        <taxon>Lachnospirales</taxon>
        <taxon>Lachnospiraceae</taxon>
        <taxon>Enterocloster</taxon>
    </lineage>
</organism>
<keyword evidence="7" id="KW-0902">Two-component regulatory system</keyword>
<dbReference type="GeneID" id="57963955"/>
<dbReference type="Pfam" id="PF00512">
    <property type="entry name" value="HisKA"/>
    <property type="match status" value="1"/>
</dbReference>
<evidence type="ECO:0000256" key="6">
    <source>
        <dbReference type="ARBA" id="ARBA00022777"/>
    </source>
</evidence>
<dbReference type="SMART" id="SM00388">
    <property type="entry name" value="HisKA"/>
    <property type="match status" value="1"/>
</dbReference>
<keyword evidence="8" id="KW-0812">Transmembrane</keyword>
<dbReference type="SUPFAM" id="SSF55874">
    <property type="entry name" value="ATPase domain of HSP90 chaperone/DNA topoisomerase II/histidine kinase"/>
    <property type="match status" value="1"/>
</dbReference>
<keyword evidence="6" id="KW-0418">Kinase</keyword>
<dbReference type="PATRIC" id="fig|999408.3.peg.4697"/>
<dbReference type="CDD" id="cd00082">
    <property type="entry name" value="HisKA"/>
    <property type="match status" value="1"/>
</dbReference>
<keyword evidence="8" id="KW-1133">Transmembrane helix</keyword>
<dbReference type="GO" id="GO:0000155">
    <property type="term" value="F:phosphorelay sensor kinase activity"/>
    <property type="evidence" value="ECO:0007669"/>
    <property type="project" value="InterPro"/>
</dbReference>
<keyword evidence="8" id="KW-0472">Membrane</keyword>
<dbReference type="GO" id="GO:0005886">
    <property type="term" value="C:plasma membrane"/>
    <property type="evidence" value="ECO:0007669"/>
    <property type="project" value="TreeGrafter"/>
</dbReference>
<evidence type="ECO:0000256" key="7">
    <source>
        <dbReference type="ARBA" id="ARBA00023012"/>
    </source>
</evidence>
<dbReference type="PANTHER" id="PTHR45453:SF1">
    <property type="entry name" value="PHOSPHATE REGULON SENSOR PROTEIN PHOR"/>
    <property type="match status" value="1"/>
</dbReference>
<reference evidence="10 11" key="1">
    <citation type="submission" date="2013-01" db="EMBL/GenBank/DDBJ databases">
        <title>The Genome Sequence of Clostridium clostridioforme 90A8.</title>
        <authorList>
            <consortium name="The Broad Institute Genome Sequencing Platform"/>
            <person name="Earl A."/>
            <person name="Ward D."/>
            <person name="Feldgarden M."/>
            <person name="Gevers D."/>
            <person name="Courvalin P."/>
            <person name="Lambert T."/>
            <person name="Walker B."/>
            <person name="Young S.K."/>
            <person name="Zeng Q."/>
            <person name="Gargeya S."/>
            <person name="Fitzgerald M."/>
            <person name="Haas B."/>
            <person name="Abouelleil A."/>
            <person name="Alvarado L."/>
            <person name="Arachchi H.M."/>
            <person name="Berlin A.M."/>
            <person name="Chapman S.B."/>
            <person name="Dewar J."/>
            <person name="Goldberg J."/>
            <person name="Griggs A."/>
            <person name="Gujja S."/>
            <person name="Hansen M."/>
            <person name="Howarth C."/>
            <person name="Imamovic A."/>
            <person name="Larimer J."/>
            <person name="McCowan C."/>
            <person name="Murphy C."/>
            <person name="Neiman D."/>
            <person name="Pearson M."/>
            <person name="Priest M."/>
            <person name="Roberts A."/>
            <person name="Saif S."/>
            <person name="Shea T."/>
            <person name="Sisk P."/>
            <person name="Sykes S."/>
            <person name="Wortman J."/>
            <person name="Nusbaum C."/>
            <person name="Birren B."/>
        </authorList>
    </citation>
    <scope>NUCLEOTIDE SEQUENCE [LARGE SCALE GENOMIC DNA]</scope>
    <source>
        <strain evidence="10 11">90A8</strain>
    </source>
</reference>
<dbReference type="InterPro" id="IPR036890">
    <property type="entry name" value="HATPase_C_sf"/>
</dbReference>
<feature type="transmembrane region" description="Helical" evidence="8">
    <location>
        <begin position="148"/>
        <end position="172"/>
    </location>
</feature>
<comment type="caution">
    <text evidence="10">The sequence shown here is derived from an EMBL/GenBank/DDBJ whole genome shotgun (WGS) entry which is preliminary data.</text>
</comment>
<protein>
    <recommendedName>
        <fullName evidence="3">histidine kinase</fullName>
        <ecNumber evidence="3">2.7.13.3</ecNumber>
    </recommendedName>
</protein>
<evidence type="ECO:0000259" key="9">
    <source>
        <dbReference type="PROSITE" id="PS50109"/>
    </source>
</evidence>
<dbReference type="EC" id="2.7.13.3" evidence="3"/>
<dbReference type="InterPro" id="IPR003594">
    <property type="entry name" value="HATPase_dom"/>
</dbReference>
<dbReference type="GO" id="GO:0004721">
    <property type="term" value="F:phosphoprotein phosphatase activity"/>
    <property type="evidence" value="ECO:0007669"/>
    <property type="project" value="TreeGrafter"/>
</dbReference>
<dbReference type="Proteomes" id="UP000013085">
    <property type="component" value="Unassembled WGS sequence"/>
</dbReference>
<dbReference type="SUPFAM" id="SSF47384">
    <property type="entry name" value="Homodimeric domain of signal transducing histidine kinase"/>
    <property type="match status" value="1"/>
</dbReference>
<keyword evidence="5" id="KW-0808">Transferase</keyword>
<evidence type="ECO:0000313" key="10">
    <source>
        <dbReference type="EMBL" id="ENZ09551.1"/>
    </source>
</evidence>
<dbReference type="HOGENOM" id="CLU_000445_89_6_9"/>